<name>A0AAW0XIW5_CHEQU</name>
<dbReference type="AlphaFoldDB" id="A0AAW0XIW5"/>
<protein>
    <recommendedName>
        <fullName evidence="3">Secreted protein</fullName>
    </recommendedName>
</protein>
<evidence type="ECO:0000313" key="1">
    <source>
        <dbReference type="EMBL" id="KAK8744495.1"/>
    </source>
</evidence>
<gene>
    <name evidence="1" type="ORF">OTU49_000835</name>
</gene>
<dbReference type="EMBL" id="JARKIK010000022">
    <property type="protein sequence ID" value="KAK8744495.1"/>
    <property type="molecule type" value="Genomic_DNA"/>
</dbReference>
<reference evidence="1 2" key="1">
    <citation type="journal article" date="2024" name="BMC Genomics">
        <title>Genome assembly of redclaw crayfish (Cherax quadricarinatus) provides insights into its immune adaptation and hypoxia tolerance.</title>
        <authorList>
            <person name="Liu Z."/>
            <person name="Zheng J."/>
            <person name="Li H."/>
            <person name="Fang K."/>
            <person name="Wang S."/>
            <person name="He J."/>
            <person name="Zhou D."/>
            <person name="Weng S."/>
            <person name="Chi M."/>
            <person name="Gu Z."/>
            <person name="He J."/>
            <person name="Li F."/>
            <person name="Wang M."/>
        </authorList>
    </citation>
    <scope>NUCLEOTIDE SEQUENCE [LARGE SCALE GENOMIC DNA]</scope>
    <source>
        <strain evidence="1">ZL_2023a</strain>
    </source>
</reference>
<evidence type="ECO:0000313" key="2">
    <source>
        <dbReference type="Proteomes" id="UP001445076"/>
    </source>
</evidence>
<keyword evidence="2" id="KW-1185">Reference proteome</keyword>
<proteinExistence type="predicted"/>
<feature type="non-terminal residue" evidence="1">
    <location>
        <position position="1"/>
    </location>
</feature>
<sequence length="209" mass="22750">SSTSHGVTSGSSPAVRQEISLSRMRPCACSPVMPSAVVVVAVALLLLLANPPPALAKRFDCQMFCRTTGFNGMVGGCRCSFTLFTAKRAARDHNSVPEEVDPSLEDPQKDEAHYFSLAGLVRLARETHNSIPTEDSQQDSTVVDHSKVAAAAIPKNHPARLLVRTNVSSGTQKPFIRLGRSPSQMLLKRKEFEQDLDNGDTADYLRLPY</sequence>
<accession>A0AAW0XIW5</accession>
<organism evidence="1 2">
    <name type="scientific">Cherax quadricarinatus</name>
    <name type="common">Australian red claw crayfish</name>
    <dbReference type="NCBI Taxonomy" id="27406"/>
    <lineage>
        <taxon>Eukaryota</taxon>
        <taxon>Metazoa</taxon>
        <taxon>Ecdysozoa</taxon>
        <taxon>Arthropoda</taxon>
        <taxon>Crustacea</taxon>
        <taxon>Multicrustacea</taxon>
        <taxon>Malacostraca</taxon>
        <taxon>Eumalacostraca</taxon>
        <taxon>Eucarida</taxon>
        <taxon>Decapoda</taxon>
        <taxon>Pleocyemata</taxon>
        <taxon>Astacidea</taxon>
        <taxon>Parastacoidea</taxon>
        <taxon>Parastacidae</taxon>
        <taxon>Cherax</taxon>
    </lineage>
</organism>
<dbReference type="Proteomes" id="UP001445076">
    <property type="component" value="Unassembled WGS sequence"/>
</dbReference>
<comment type="caution">
    <text evidence="1">The sequence shown here is derived from an EMBL/GenBank/DDBJ whole genome shotgun (WGS) entry which is preliminary data.</text>
</comment>
<evidence type="ECO:0008006" key="3">
    <source>
        <dbReference type="Google" id="ProtNLM"/>
    </source>
</evidence>